<dbReference type="InterPro" id="IPR041577">
    <property type="entry name" value="RT_RNaseH_2"/>
</dbReference>
<evidence type="ECO:0000256" key="18">
    <source>
        <dbReference type="SAM" id="Coils"/>
    </source>
</evidence>
<evidence type="ECO:0000256" key="4">
    <source>
        <dbReference type="ARBA" id="ARBA00022695"/>
    </source>
</evidence>
<keyword evidence="10" id="KW-0460">Magnesium</keyword>
<dbReference type="EC" id="2.7.7.49" evidence="1"/>
<dbReference type="CDD" id="cd01647">
    <property type="entry name" value="RT_LTR"/>
    <property type="match status" value="2"/>
</dbReference>
<evidence type="ECO:0000259" key="20">
    <source>
        <dbReference type="PROSITE" id="PS50994"/>
    </source>
</evidence>
<dbReference type="CDD" id="cd09274">
    <property type="entry name" value="RNase_HI_RT_Ty3"/>
    <property type="match status" value="1"/>
</dbReference>
<evidence type="ECO:0000256" key="14">
    <source>
        <dbReference type="ARBA" id="ARBA00022932"/>
    </source>
</evidence>
<dbReference type="FunFam" id="3.10.20.370:FF:000001">
    <property type="entry name" value="Retrovirus-related Pol polyprotein from transposon 17.6-like protein"/>
    <property type="match status" value="1"/>
</dbReference>
<dbReference type="GO" id="GO:0006508">
    <property type="term" value="P:proteolysis"/>
    <property type="evidence" value="ECO:0007669"/>
    <property type="project" value="UniProtKB-KW"/>
</dbReference>
<dbReference type="Gene3D" id="3.30.420.10">
    <property type="entry name" value="Ribonuclease H-like superfamily/Ribonuclease H"/>
    <property type="match status" value="3"/>
</dbReference>
<keyword evidence="2" id="KW-0645">Protease</keyword>
<dbReference type="Pfam" id="PF17921">
    <property type="entry name" value="Integrase_H2C2"/>
    <property type="match status" value="2"/>
</dbReference>
<evidence type="ECO:0000256" key="17">
    <source>
        <dbReference type="ARBA" id="ARBA00023268"/>
    </source>
</evidence>
<proteinExistence type="predicted"/>
<evidence type="ECO:0000313" key="22">
    <source>
        <dbReference type="Proteomes" id="UP001374535"/>
    </source>
</evidence>
<dbReference type="InterPro" id="IPR056924">
    <property type="entry name" value="SH3_Tf2-1"/>
</dbReference>
<dbReference type="GO" id="GO:0046872">
    <property type="term" value="F:metal ion binding"/>
    <property type="evidence" value="ECO:0007669"/>
    <property type="project" value="UniProtKB-KW"/>
</dbReference>
<keyword evidence="16" id="KW-0233">DNA recombination</keyword>
<evidence type="ECO:0000256" key="10">
    <source>
        <dbReference type="ARBA" id="ARBA00022842"/>
    </source>
</evidence>
<keyword evidence="3" id="KW-0808">Transferase</keyword>
<feature type="domain" description="Integrase catalytic" evidence="20">
    <location>
        <begin position="716"/>
        <end position="827"/>
    </location>
</feature>
<dbReference type="GO" id="GO:0006310">
    <property type="term" value="P:DNA recombination"/>
    <property type="evidence" value="ECO:0007669"/>
    <property type="project" value="UniProtKB-KW"/>
</dbReference>
<evidence type="ECO:0000313" key="21">
    <source>
        <dbReference type="EMBL" id="WVZ16127.1"/>
    </source>
</evidence>
<dbReference type="InterPro" id="IPR043502">
    <property type="entry name" value="DNA/RNA_pol_sf"/>
</dbReference>
<dbReference type="InterPro" id="IPR021109">
    <property type="entry name" value="Peptidase_aspartic_dom_sf"/>
</dbReference>
<keyword evidence="13" id="KW-0695">RNA-directed DNA polymerase</keyword>
<dbReference type="GO" id="GO:0003887">
    <property type="term" value="F:DNA-directed DNA polymerase activity"/>
    <property type="evidence" value="ECO:0007669"/>
    <property type="project" value="UniProtKB-KW"/>
</dbReference>
<dbReference type="GO" id="GO:0004519">
    <property type="term" value="F:endonuclease activity"/>
    <property type="evidence" value="ECO:0007669"/>
    <property type="project" value="UniProtKB-KW"/>
</dbReference>
<dbReference type="GO" id="GO:0003964">
    <property type="term" value="F:RNA-directed DNA polymerase activity"/>
    <property type="evidence" value="ECO:0007669"/>
    <property type="project" value="UniProtKB-KW"/>
</dbReference>
<evidence type="ECO:0000256" key="2">
    <source>
        <dbReference type="ARBA" id="ARBA00022670"/>
    </source>
</evidence>
<dbReference type="InterPro" id="IPR012337">
    <property type="entry name" value="RNaseH-like_sf"/>
</dbReference>
<dbReference type="Pfam" id="PF00665">
    <property type="entry name" value="rve"/>
    <property type="match status" value="1"/>
</dbReference>
<organism evidence="21 22">
    <name type="scientific">Vigna mungo</name>
    <name type="common">Black gram</name>
    <name type="synonym">Phaseolus mungo</name>
    <dbReference type="NCBI Taxonomy" id="3915"/>
    <lineage>
        <taxon>Eukaryota</taxon>
        <taxon>Viridiplantae</taxon>
        <taxon>Streptophyta</taxon>
        <taxon>Embryophyta</taxon>
        <taxon>Tracheophyta</taxon>
        <taxon>Spermatophyta</taxon>
        <taxon>Magnoliopsida</taxon>
        <taxon>eudicotyledons</taxon>
        <taxon>Gunneridae</taxon>
        <taxon>Pentapetalae</taxon>
        <taxon>rosids</taxon>
        <taxon>fabids</taxon>
        <taxon>Fabales</taxon>
        <taxon>Fabaceae</taxon>
        <taxon>Papilionoideae</taxon>
        <taxon>50 kb inversion clade</taxon>
        <taxon>NPAAA clade</taxon>
        <taxon>indigoferoid/millettioid clade</taxon>
        <taxon>Phaseoleae</taxon>
        <taxon>Vigna</taxon>
    </lineage>
</organism>
<dbReference type="SUPFAM" id="SSF56672">
    <property type="entry name" value="DNA/RNA polymerases"/>
    <property type="match status" value="2"/>
</dbReference>
<dbReference type="Proteomes" id="UP001374535">
    <property type="component" value="Chromosome 3"/>
</dbReference>
<keyword evidence="9" id="KW-0378">Hydrolase</keyword>
<evidence type="ECO:0000256" key="9">
    <source>
        <dbReference type="ARBA" id="ARBA00022801"/>
    </source>
</evidence>
<dbReference type="PROSITE" id="PS50994">
    <property type="entry name" value="INTEGRASE"/>
    <property type="match status" value="2"/>
</dbReference>
<keyword evidence="22" id="KW-1185">Reference proteome</keyword>
<dbReference type="PROSITE" id="PS00141">
    <property type="entry name" value="ASP_PROTEASE"/>
    <property type="match status" value="1"/>
</dbReference>
<keyword evidence="17" id="KW-0511">Multifunctional enzyme</keyword>
<name>A0AAQ3S3H6_VIGMU</name>
<gene>
    <name evidence="21" type="ORF">V8G54_009109</name>
</gene>
<dbReference type="FunFam" id="3.30.70.270:FF:000020">
    <property type="entry name" value="Transposon Tf2-6 polyprotein-like Protein"/>
    <property type="match status" value="2"/>
</dbReference>
<dbReference type="InterPro" id="IPR043128">
    <property type="entry name" value="Rev_trsase/Diguanyl_cyclase"/>
</dbReference>
<feature type="domain" description="Integrase catalytic" evidence="20">
    <location>
        <begin position="2373"/>
        <end position="2465"/>
    </location>
</feature>
<evidence type="ECO:0000256" key="13">
    <source>
        <dbReference type="ARBA" id="ARBA00022918"/>
    </source>
</evidence>
<protein>
    <recommendedName>
        <fullName evidence="1">RNA-directed DNA polymerase</fullName>
        <ecNumber evidence="1">2.7.7.49</ecNumber>
    </recommendedName>
</protein>
<dbReference type="InterPro" id="IPR041588">
    <property type="entry name" value="Integrase_H2C2"/>
</dbReference>
<dbReference type="CDD" id="cd00303">
    <property type="entry name" value="retropepsin_like"/>
    <property type="match status" value="2"/>
</dbReference>
<keyword evidence="7" id="KW-0064">Aspartyl protease</keyword>
<dbReference type="GO" id="GO:0015074">
    <property type="term" value="P:DNA integration"/>
    <property type="evidence" value="ECO:0007669"/>
    <property type="project" value="UniProtKB-KW"/>
</dbReference>
<feature type="coiled-coil region" evidence="18">
    <location>
        <begin position="845"/>
        <end position="875"/>
    </location>
</feature>
<dbReference type="SUPFAM" id="SSF50630">
    <property type="entry name" value="Acid proteases"/>
    <property type="match status" value="1"/>
</dbReference>
<evidence type="ECO:0000256" key="5">
    <source>
        <dbReference type="ARBA" id="ARBA00022722"/>
    </source>
</evidence>
<dbReference type="Pfam" id="PF03732">
    <property type="entry name" value="Retrotrans_gag"/>
    <property type="match status" value="1"/>
</dbReference>
<dbReference type="InterPro" id="IPR001969">
    <property type="entry name" value="Aspartic_peptidase_AS"/>
</dbReference>
<evidence type="ECO:0000256" key="1">
    <source>
        <dbReference type="ARBA" id="ARBA00012493"/>
    </source>
</evidence>
<dbReference type="InterPro" id="IPR041373">
    <property type="entry name" value="RT_RNaseH"/>
</dbReference>
<dbReference type="InterPro" id="IPR005162">
    <property type="entry name" value="Retrotrans_gag_dom"/>
</dbReference>
<keyword evidence="18" id="KW-0175">Coiled coil</keyword>
<evidence type="ECO:0000256" key="15">
    <source>
        <dbReference type="ARBA" id="ARBA00023125"/>
    </source>
</evidence>
<evidence type="ECO:0000256" key="16">
    <source>
        <dbReference type="ARBA" id="ARBA00023172"/>
    </source>
</evidence>
<sequence>MQLRRDKNLRFNCDERYTRGHRCKPQFLLLTTFDYENQDADLLSKDSILAEESPPEAGLISLHAFSGHWTPRTFRVTGSIQGYAVQILVDSGATHNFIQHKVAQFLHLPTQPTPSPLRVMVGNGEFLPCSSFFPNVTLTLDTHEFSIDLYPLKLYGTDVVLGVHWLSMISPFVMDYNGPFMRFNWQQQLVELKGIQAQTLHPSQPTNSAAYTTQTGLKLFFNSPWKPKLQALISKYSTLFSIPTAIPPTHPTGHSITLSPNTQPFSKQEIETQVQKMLDLSFIKPSNNPFSSPVLLVKKKDDTWRFCVDYRALNVATIKDKFSIPTVDELLDELGHASWFSKLDLYLGFHQILMVPADSKKTAFRTHNGHFEFRVMPFGLCNCPSTFQATMNDLFRPHLRRFIIPYIIYACRSFGSHLPTTAFKLLQVKGEGVQPYPEKLGAVQNWPIPTTLKFLRGFLGLIGFYRKFVSGYASISHPLTDLLKKDNFLWNDTAYAAFVALKSALSAAPVLAIPKFDSVFTIQTDASGIGMGQFFHNWVMPLLISYLLGCRFIIQTDQRSIKELLSQTVLTPEQQTYLFKLLGFDFEIQYRPGKSNAVVDALSRVEDISAKGTTSLLVLSIPQSDFLEFHCTPMAGHTGISRTLSKLMANFFWQTIHSDVKAFVEQCSTCQQTKLPTQRPSGLVQLISPLSHCWEDHSLDFIIGLPPYKDSLRAHTLVAQLFVDIVCKHHGLPHSLISDRDPIFISHFWQELFRLSGTKLRMSTAYHPQTDGQTEVTNKVLQQYLHSFVYHIPSLWGKFLSWAEWSFNTSINASTRFTPFEVMFGRKPPLMPPLLSEETSNAAVQQELSTRAEILQRLASNLQKAQAVMKKWADQHRRDVKFAVDDWVSFALGPVVNPRFFGPFQITRRIGDVVYEVALPPTARIRNIFHVSLLRPHKGPLPSAPLSLPPDIEDHQPVLQPAIIGMPLEEATWEPWLQIQQQFHLEDKVLLEPGGDLLGEGRDNKSVISNRLFSSRDRAKGRPRNPLGENDIGLHQLYYLERFGTLASESTSFWRRCRGLLEGVHTRSRKDQQPLLEGLSDRRRRKVRYFAQDIEEMADQPPSRRTLGDSANTVGPLNFNSIAIPADNTTNMVMSHALIQLVQNNQFHGLSNENPYKHLTIFGEICNIVRMAGVSDDRVKLSLFPFSLGGNTKVWLHSFPEGTFRTWDALARKFVTKFFPQSNINQGKLEISSFKQEMEETLGHAWDRFKSLLRKTLVHGFDKTTYLLTFLGGLNMHSKMMLNAAAKGDIRRKTEDEAYDLIELMANNEETMMHRVKMLKMEQNNAITQQLEMVAKTLSNLSQTVKEASMVPQQPHFIPIQRSAESEEIFQRIMKRSVFAIVTRSGRILKEKEVEKRKKKKESVEEKSEQRADCEIEKNMMSKDQEEEAVKTKEKEYEKPLSYPKIYSRKEREKQFERFMELFKKLEITIPFSEFLKELITKKRKYLEEETIEVQGNCSAVLQRSLPPKLQHPGSFTIPCIIGELDVGKALIDLGASINLMPLSMFKKIRGVEIRPTRMLHLFVIVMVLEDVIVKLDKFLFPVDIVIMEMEENGDAPLILGRPFMKTTRIVIDVEKGKLKVQVQDEEVDFDVFQAMSHPKDDKSCFQIDVVEELCMTQENRVRNASMLERTLIDECEDLNEEEDKMKHECVQDLEATKEIPAEQALFEKIELKKKIPESKVELKELPLHLKYVFLEDNGGKPVIISTSLSPEEEGKLVGVLKANKDAIGWSIADLKGISPTYCMHRILMEDDYIPVAQSQRRLNPAMKEVVRMEVLKLLEAGIIYPISDSKLVSPVQVVLKKGGMTVIYNEKNELIPTRTVTGWRMCIDYRRLNTTTRKDHFPLPFMDQMLERLAGQAYYCFLDGYSGYNQVVVDPEDQEKIGFTCPFGIFAYRKMPFGLCNAPATFQRCMQEIFADFMEKSIEVFMDDFSVFGDSFQKCLTNLDVVLKRCVQTNLVLNWEKCHFMVTEGIVLGHKISARGIEVDKAKVEVIEKLPSPTNVKGIQSFLGHVGFYRRFIKDFSKIAKPLSNLLAKETPFVMSPECLQAFDTLKKRLISAPVIIAPDWNKEFELMCDASDYAIGVVLGQRREKVFHVIYYASKVLSEAQLNYVTIEKKFLAIVYALEKFRSYFVGSKVIVYTDHAAIKYLLTKPDSKPRLIRWVLLLQEFDIEIHDKKGSENLIVDHLSRLVNDEVTSKEKEIWESFSDETLLYIQQRLWFADLANFKAAGVIPEELNWQQKKKFLHDVKQFVWDDPYLFKIGADNLLRRCVTKEEAEKILWHCHNSPYAGHYNGERTAAKVLQAGFYWLTVFKDAHNHARSCDKCQRTRTISRRHEMPLQGILEVEVFYCWGIDFVGPFPPSFNNEYILVVVDYVSKWVEALACPKNDGSTVIKFLKRQIFSRFGTPRVLINDGGSHFCNAQLAKIKRILEKTITFSRKDWSRKLDDALWAYTTAMKTSMGLSPFQLVYGKACYLPVEMEHKALWALKFLNFDPNETQSKRKDQLLELEEMRLHAYDSSRIYKDKVKLYHDKKLLKRTFHPGELVLPFNSRLKLFPGKLKSKWSGSFVVKQVFQNRAVELEHSNDENQQRSWIVNGQRLKHYLGGDVEQFASVMMLVDP</sequence>
<dbReference type="InterPro" id="IPR050951">
    <property type="entry name" value="Retrovirus_Pol_polyprotein"/>
</dbReference>
<keyword evidence="8" id="KW-0255">Endonuclease</keyword>
<keyword evidence="4" id="KW-0548">Nucleotidyltransferase</keyword>
<dbReference type="Gene3D" id="2.40.70.10">
    <property type="entry name" value="Acid Proteases"/>
    <property type="match status" value="2"/>
</dbReference>
<dbReference type="PANTHER" id="PTHR37984:SF5">
    <property type="entry name" value="PROTEIN NYNRIN-LIKE"/>
    <property type="match status" value="1"/>
</dbReference>
<dbReference type="Pfam" id="PF00078">
    <property type="entry name" value="RVT_1"/>
    <property type="match status" value="2"/>
</dbReference>
<dbReference type="Gene3D" id="1.10.340.70">
    <property type="match status" value="2"/>
</dbReference>
<evidence type="ECO:0000256" key="3">
    <source>
        <dbReference type="ARBA" id="ARBA00022679"/>
    </source>
</evidence>
<dbReference type="Gene3D" id="3.10.10.10">
    <property type="entry name" value="HIV Type 1 Reverse Transcriptase, subunit A, domain 1"/>
    <property type="match status" value="2"/>
</dbReference>
<reference evidence="21 22" key="1">
    <citation type="journal article" date="2023" name="Life. Sci Alliance">
        <title>Evolutionary insights into 3D genome organization and epigenetic landscape of Vigna mungo.</title>
        <authorList>
            <person name="Junaid A."/>
            <person name="Singh B."/>
            <person name="Bhatia S."/>
        </authorList>
    </citation>
    <scope>NUCLEOTIDE SEQUENCE [LARGE SCALE GENOMIC DNA]</scope>
    <source>
        <strain evidence="21">Urdbean</strain>
    </source>
</reference>
<dbReference type="Pfam" id="PF17917">
    <property type="entry name" value="RT_RNaseH"/>
    <property type="match status" value="1"/>
</dbReference>
<dbReference type="GO" id="GO:0004190">
    <property type="term" value="F:aspartic-type endopeptidase activity"/>
    <property type="evidence" value="ECO:0007669"/>
    <property type="project" value="UniProtKB-KW"/>
</dbReference>
<dbReference type="EMBL" id="CP144698">
    <property type="protein sequence ID" value="WVZ16127.1"/>
    <property type="molecule type" value="Genomic_DNA"/>
</dbReference>
<keyword evidence="12" id="KW-0229">DNA integration</keyword>
<evidence type="ECO:0000256" key="12">
    <source>
        <dbReference type="ARBA" id="ARBA00022908"/>
    </source>
</evidence>
<evidence type="ECO:0000256" key="6">
    <source>
        <dbReference type="ARBA" id="ARBA00022723"/>
    </source>
</evidence>
<dbReference type="FunFam" id="3.10.10.10:FF:000007">
    <property type="entry name" value="Retrovirus-related Pol polyprotein from transposon 17.6-like Protein"/>
    <property type="match status" value="1"/>
</dbReference>
<dbReference type="InterPro" id="IPR036397">
    <property type="entry name" value="RNaseH_sf"/>
</dbReference>
<keyword evidence="5" id="KW-0540">Nuclease</keyword>
<accession>A0AAQ3S3H6</accession>
<evidence type="ECO:0000256" key="7">
    <source>
        <dbReference type="ARBA" id="ARBA00022750"/>
    </source>
</evidence>
<dbReference type="PANTHER" id="PTHR37984">
    <property type="entry name" value="PROTEIN CBG26694"/>
    <property type="match status" value="1"/>
</dbReference>
<dbReference type="Pfam" id="PF17919">
    <property type="entry name" value="RT_RNaseH_2"/>
    <property type="match status" value="1"/>
</dbReference>
<keyword evidence="6" id="KW-0479">Metal-binding</keyword>
<keyword evidence="11" id="KW-0694">RNA-binding</keyword>
<dbReference type="FunFam" id="3.30.420.10:FF:000032">
    <property type="entry name" value="Retrovirus-related Pol polyprotein from transposon 297-like Protein"/>
    <property type="match status" value="1"/>
</dbReference>
<dbReference type="Pfam" id="PF24626">
    <property type="entry name" value="SH3_Tf2-1"/>
    <property type="match status" value="1"/>
</dbReference>
<dbReference type="GO" id="GO:0003677">
    <property type="term" value="F:DNA binding"/>
    <property type="evidence" value="ECO:0007669"/>
    <property type="project" value="UniProtKB-KW"/>
</dbReference>
<dbReference type="GO" id="GO:0003723">
    <property type="term" value="F:RNA binding"/>
    <property type="evidence" value="ECO:0007669"/>
    <property type="project" value="UniProtKB-KW"/>
</dbReference>
<dbReference type="SUPFAM" id="SSF53098">
    <property type="entry name" value="Ribonuclease H-like"/>
    <property type="match status" value="2"/>
</dbReference>
<evidence type="ECO:0000256" key="11">
    <source>
        <dbReference type="ARBA" id="ARBA00022884"/>
    </source>
</evidence>
<dbReference type="InterPro" id="IPR001584">
    <property type="entry name" value="Integrase_cat-core"/>
</dbReference>
<keyword evidence="15" id="KW-0238">DNA-binding</keyword>
<dbReference type="Gene3D" id="3.30.70.270">
    <property type="match status" value="4"/>
</dbReference>
<dbReference type="InterPro" id="IPR000477">
    <property type="entry name" value="RT_dom"/>
</dbReference>
<keyword evidence="14" id="KW-0239">DNA-directed DNA polymerase</keyword>
<evidence type="ECO:0000256" key="19">
    <source>
        <dbReference type="SAM" id="MobiDB-lite"/>
    </source>
</evidence>
<dbReference type="Pfam" id="PF08284">
    <property type="entry name" value="RVP_2"/>
    <property type="match status" value="1"/>
</dbReference>
<evidence type="ECO:0000256" key="8">
    <source>
        <dbReference type="ARBA" id="ARBA00022759"/>
    </source>
</evidence>
<feature type="region of interest" description="Disordered" evidence="19">
    <location>
        <begin position="1395"/>
        <end position="1416"/>
    </location>
</feature>